<feature type="region of interest" description="Disordered" evidence="1">
    <location>
        <begin position="222"/>
        <end position="259"/>
    </location>
</feature>
<dbReference type="OrthoDB" id="265955at2759"/>
<feature type="domain" description="Splicing factor cactin central" evidence="2">
    <location>
        <begin position="1"/>
        <end position="177"/>
    </location>
</feature>
<dbReference type="GO" id="GO:0005681">
    <property type="term" value="C:spliceosomal complex"/>
    <property type="evidence" value="ECO:0007669"/>
    <property type="project" value="TreeGrafter"/>
</dbReference>
<dbReference type="Proteomes" id="UP000784294">
    <property type="component" value="Unassembled WGS sequence"/>
</dbReference>
<evidence type="ECO:0000256" key="1">
    <source>
        <dbReference type="SAM" id="MobiDB-lite"/>
    </source>
</evidence>
<keyword evidence="4" id="KW-1185">Reference proteome</keyword>
<dbReference type="EMBL" id="CAAALY010051580">
    <property type="protein sequence ID" value="VEL21491.1"/>
    <property type="molecule type" value="Genomic_DNA"/>
</dbReference>
<accession>A0A3S5CMQ6</accession>
<sequence>MRSRIRIADGRAKPIDLLSKYISDQDEEASDIATTDIASAIDILEPTQFLLGLTVEDLEDLLEDIKIVYMELEKGRNADYWRDITIVAEDELRKLRQASGLSSSNRSDGRTSATISQAVLQSVSQALKGKSYNQLAALERQIQPKLLGGEGVDVSYWETLSQYVRAQMARTRLRELHQYNLRRKLECLRQAQGVLSRPIFPSGNLDISLVADLASGANVEVDPGDTYNQDSKDKASLPLTTDQGGGQSEFSHFPLKNGD</sequence>
<reference evidence="3" key="1">
    <citation type="submission" date="2018-11" db="EMBL/GenBank/DDBJ databases">
        <authorList>
            <consortium name="Pathogen Informatics"/>
        </authorList>
    </citation>
    <scope>NUCLEOTIDE SEQUENCE</scope>
</reference>
<gene>
    <name evidence="3" type="ORF">PXEA_LOCUS14931</name>
</gene>
<dbReference type="AlphaFoldDB" id="A0A3S5CMQ6"/>
<proteinExistence type="predicted"/>
<evidence type="ECO:0000259" key="2">
    <source>
        <dbReference type="Pfam" id="PF10312"/>
    </source>
</evidence>
<name>A0A3S5CMQ6_9PLAT</name>
<organism evidence="3 4">
    <name type="scientific">Protopolystoma xenopodis</name>
    <dbReference type="NCBI Taxonomy" id="117903"/>
    <lineage>
        <taxon>Eukaryota</taxon>
        <taxon>Metazoa</taxon>
        <taxon>Spiralia</taxon>
        <taxon>Lophotrochozoa</taxon>
        <taxon>Platyhelminthes</taxon>
        <taxon>Monogenea</taxon>
        <taxon>Polyopisthocotylea</taxon>
        <taxon>Polystomatidea</taxon>
        <taxon>Polystomatidae</taxon>
        <taxon>Protopolystoma</taxon>
    </lineage>
</organism>
<protein>
    <recommendedName>
        <fullName evidence="2">Splicing factor cactin central domain-containing protein</fullName>
    </recommendedName>
</protein>
<dbReference type="PANTHER" id="PTHR21737:SF4">
    <property type="entry name" value="SPLICING FACTOR CACTIN"/>
    <property type="match status" value="1"/>
</dbReference>
<dbReference type="GO" id="GO:0045292">
    <property type="term" value="P:mRNA cis splicing, via spliceosome"/>
    <property type="evidence" value="ECO:0007669"/>
    <property type="project" value="TreeGrafter"/>
</dbReference>
<evidence type="ECO:0000313" key="3">
    <source>
        <dbReference type="EMBL" id="VEL21491.1"/>
    </source>
</evidence>
<evidence type="ECO:0000313" key="4">
    <source>
        <dbReference type="Proteomes" id="UP000784294"/>
    </source>
</evidence>
<dbReference type="GO" id="GO:0005737">
    <property type="term" value="C:cytoplasm"/>
    <property type="evidence" value="ECO:0007669"/>
    <property type="project" value="TreeGrafter"/>
</dbReference>
<dbReference type="InterPro" id="IPR018816">
    <property type="entry name" value="Cactin_central"/>
</dbReference>
<dbReference type="PANTHER" id="PTHR21737">
    <property type="entry name" value="POLYGLUTAMINE BINDING PROTEIN 1/MARVEL MEMBRANE-ASSOCIATING DOMAIN CONTAINING 3"/>
    <property type="match status" value="1"/>
</dbReference>
<dbReference type="Pfam" id="PF10312">
    <property type="entry name" value="Cactin_mid"/>
    <property type="match status" value="1"/>
</dbReference>
<comment type="caution">
    <text evidence="3">The sequence shown here is derived from an EMBL/GenBank/DDBJ whole genome shotgun (WGS) entry which is preliminary data.</text>
</comment>